<gene>
    <name evidence="3" type="ORF">GCM10009681_18940</name>
</gene>
<dbReference type="EMBL" id="BAAALS010000007">
    <property type="protein sequence ID" value="GAA1747928.1"/>
    <property type="molecule type" value="Genomic_DNA"/>
</dbReference>
<feature type="domain" description="Ketoreductase" evidence="2">
    <location>
        <begin position="202"/>
        <end position="378"/>
    </location>
</feature>
<dbReference type="PANTHER" id="PTHR42760">
    <property type="entry name" value="SHORT-CHAIN DEHYDROGENASES/REDUCTASES FAMILY MEMBER"/>
    <property type="match status" value="1"/>
</dbReference>
<evidence type="ECO:0000259" key="2">
    <source>
        <dbReference type="SMART" id="SM00822"/>
    </source>
</evidence>
<sequence>MTDRYRSFANSGVGRGLVKRLGLPQPAPLRRYTPGDPLVTGPVLLAGAGRAAGPARAVLTAAAVEVLPERGTAPTLAAIVYDATDLATPADLADVHAALHPAVRSLIPSGRVIVFSSPSESAPAAVATQQALEGFVRSLGKELGRGSTAQLVRVAPGAEGNLASTLRFLLSGRSAYVSGQVIDVGTGSAPIPADWNRPLAGRVALVTGAAGGIGAATARVLARDGAHVVCLDVPAAGDELAAVANGVSGEATQLDLTAADAAERICDLFAARHDGLDIVVHNAGVTRDRTLGRMGDAEWSQVIAVNLTAPERITQALLDEKLVRSGGRIIGVSSIAGLAGNRGQTNYAASKAGVIGLVRGWAPVLADRGITVNAVAPGVIDTAMTARMPPMLREAARRMNSLAQAGLPVDVAETIAWLAAPATGGVTGNVVRVCGQSLLGA</sequence>
<dbReference type="SMART" id="SM00822">
    <property type="entry name" value="PKS_KR"/>
    <property type="match status" value="1"/>
</dbReference>
<dbReference type="Pfam" id="PF13561">
    <property type="entry name" value="adh_short_C2"/>
    <property type="match status" value="1"/>
</dbReference>
<evidence type="ECO:0000313" key="3">
    <source>
        <dbReference type="EMBL" id="GAA1747928.1"/>
    </source>
</evidence>
<dbReference type="RefSeq" id="WP_344079010.1">
    <property type="nucleotide sequence ID" value="NZ_BAAALS010000007.1"/>
</dbReference>
<accession>A0ABN2K4K2</accession>
<name>A0ABN2K4K2_9ACTN</name>
<keyword evidence="4" id="KW-1185">Reference proteome</keyword>
<evidence type="ECO:0000256" key="1">
    <source>
        <dbReference type="ARBA" id="ARBA00006484"/>
    </source>
</evidence>
<dbReference type="InterPro" id="IPR002347">
    <property type="entry name" value="SDR_fam"/>
</dbReference>
<proteinExistence type="inferred from homology"/>
<dbReference type="PANTHER" id="PTHR42760:SF78">
    <property type="entry name" value="3-OXOACYL-[ACYL-CARRIER-PROTEIN] REDUCTASE [NADH]"/>
    <property type="match status" value="1"/>
</dbReference>
<comment type="caution">
    <text evidence="3">The sequence shown here is derived from an EMBL/GenBank/DDBJ whole genome shotgun (WGS) entry which is preliminary data.</text>
</comment>
<dbReference type="NCBIfam" id="NF006110">
    <property type="entry name" value="PRK08261.1"/>
    <property type="match status" value="1"/>
</dbReference>
<dbReference type="PRINTS" id="PR00081">
    <property type="entry name" value="GDHRDH"/>
</dbReference>
<dbReference type="InterPro" id="IPR057326">
    <property type="entry name" value="KR_dom"/>
</dbReference>
<dbReference type="InterPro" id="IPR020904">
    <property type="entry name" value="Sc_DH/Rdtase_CS"/>
</dbReference>
<dbReference type="Gene3D" id="3.40.50.720">
    <property type="entry name" value="NAD(P)-binding Rossmann-like Domain"/>
    <property type="match status" value="2"/>
</dbReference>
<organism evidence="3 4">
    <name type="scientific">Luedemannella helvata</name>
    <dbReference type="NCBI Taxonomy" id="349315"/>
    <lineage>
        <taxon>Bacteria</taxon>
        <taxon>Bacillati</taxon>
        <taxon>Actinomycetota</taxon>
        <taxon>Actinomycetes</taxon>
        <taxon>Micromonosporales</taxon>
        <taxon>Micromonosporaceae</taxon>
        <taxon>Luedemannella</taxon>
    </lineage>
</organism>
<dbReference type="InterPro" id="IPR036291">
    <property type="entry name" value="NAD(P)-bd_dom_sf"/>
</dbReference>
<protein>
    <submittedName>
        <fullName evidence="3">3-oxoacyl-ACP reductase</fullName>
    </submittedName>
</protein>
<dbReference type="Proteomes" id="UP001500655">
    <property type="component" value="Unassembled WGS sequence"/>
</dbReference>
<reference evidence="3 4" key="1">
    <citation type="journal article" date="2019" name="Int. J. Syst. Evol. Microbiol.">
        <title>The Global Catalogue of Microorganisms (GCM) 10K type strain sequencing project: providing services to taxonomists for standard genome sequencing and annotation.</title>
        <authorList>
            <consortium name="The Broad Institute Genomics Platform"/>
            <consortium name="The Broad Institute Genome Sequencing Center for Infectious Disease"/>
            <person name="Wu L."/>
            <person name="Ma J."/>
        </authorList>
    </citation>
    <scope>NUCLEOTIDE SEQUENCE [LARGE SCALE GENOMIC DNA]</scope>
    <source>
        <strain evidence="3 4">JCM 13249</strain>
    </source>
</reference>
<evidence type="ECO:0000313" key="4">
    <source>
        <dbReference type="Proteomes" id="UP001500655"/>
    </source>
</evidence>
<comment type="similarity">
    <text evidence="1">Belongs to the short-chain dehydrogenases/reductases (SDR) family.</text>
</comment>
<dbReference type="PROSITE" id="PS00061">
    <property type="entry name" value="ADH_SHORT"/>
    <property type="match status" value="1"/>
</dbReference>
<dbReference type="SUPFAM" id="SSF51735">
    <property type="entry name" value="NAD(P)-binding Rossmann-fold domains"/>
    <property type="match status" value="2"/>
</dbReference>
<dbReference type="PRINTS" id="PR00080">
    <property type="entry name" value="SDRFAMILY"/>
</dbReference>